<dbReference type="PROSITE" id="PS51257">
    <property type="entry name" value="PROKAR_LIPOPROTEIN"/>
    <property type="match status" value="1"/>
</dbReference>
<accession>A0AA42V980</accession>
<proteinExistence type="predicted"/>
<reference evidence="2" key="1">
    <citation type="submission" date="2022-09" db="EMBL/GenBank/DDBJ databases">
        <title>Intensive care unit water sources are persistently colonized with multi-drug resistant bacteria and are the site of extensive horizontal gene transfer of antibiotic resistance genes.</title>
        <authorList>
            <person name="Diorio-Toth L."/>
        </authorList>
    </citation>
    <scope>NUCLEOTIDE SEQUENCE</scope>
    <source>
        <strain evidence="2">GD03796</strain>
    </source>
</reference>
<comment type="caution">
    <text evidence="2">The sequence shown here is derived from an EMBL/GenBank/DDBJ whole genome shotgun (WGS) entry which is preliminary data.</text>
</comment>
<keyword evidence="1" id="KW-0732">Signal</keyword>
<dbReference type="EMBL" id="JAOCFT010000001">
    <property type="protein sequence ID" value="MDH1896561.1"/>
    <property type="molecule type" value="Genomic_DNA"/>
</dbReference>
<evidence type="ECO:0008006" key="4">
    <source>
        <dbReference type="Google" id="ProtNLM"/>
    </source>
</evidence>
<feature type="signal peptide" evidence="1">
    <location>
        <begin position="1"/>
        <end position="22"/>
    </location>
</feature>
<evidence type="ECO:0000313" key="3">
    <source>
        <dbReference type="Proteomes" id="UP001160758"/>
    </source>
</evidence>
<evidence type="ECO:0000256" key="1">
    <source>
        <dbReference type="SAM" id="SignalP"/>
    </source>
</evidence>
<dbReference type="AlphaFoldDB" id="A0AA42V980"/>
<gene>
    <name evidence="2" type="ORF">N5I07_02895</name>
</gene>
<feature type="chain" id="PRO_5041342952" description="Lipoprotein" evidence="1">
    <location>
        <begin position="23"/>
        <end position="119"/>
    </location>
</feature>
<organism evidence="2 3">
    <name type="scientific">Aeromonas caviae</name>
    <name type="common">Aeromonas punctata</name>
    <dbReference type="NCBI Taxonomy" id="648"/>
    <lineage>
        <taxon>Bacteria</taxon>
        <taxon>Pseudomonadati</taxon>
        <taxon>Pseudomonadota</taxon>
        <taxon>Gammaproteobacteria</taxon>
        <taxon>Aeromonadales</taxon>
        <taxon>Aeromonadaceae</taxon>
        <taxon>Aeromonas</taxon>
    </lineage>
</organism>
<evidence type="ECO:0000313" key="2">
    <source>
        <dbReference type="EMBL" id="MDH1896561.1"/>
    </source>
</evidence>
<dbReference type="RefSeq" id="WP_223933925.1">
    <property type="nucleotide sequence ID" value="NZ_BPNU01000221.1"/>
</dbReference>
<protein>
    <recommendedName>
        <fullName evidence="4">Lipoprotein</fullName>
    </recommendedName>
</protein>
<name>A0AA42V980_AERCA</name>
<dbReference type="Proteomes" id="UP001160758">
    <property type="component" value="Unassembled WGS sequence"/>
</dbReference>
<sequence length="119" mass="12620">MKNVIALSVAAVVALSGCTMRVADMTVGSTKNYNINGAKFVKGQRVAGEDSYPVILFPLGIPNVKTAMDRAIEQDKCAVGLTDVVVTQMNHAFLVGSIGFKVEGDQIIDTSLQGCDKKN</sequence>